<dbReference type="InterPro" id="IPR036465">
    <property type="entry name" value="vWFA_dom_sf"/>
</dbReference>
<dbReference type="KEGG" id="hhg:XM38_046010"/>
<dbReference type="Pfam" id="PF01882">
    <property type="entry name" value="DUF58"/>
    <property type="match status" value="1"/>
</dbReference>
<sequence length="439" mass="48720">MIPTTRLYRWLLIVGAIAPLVSGLIPSRQSLGLGFLMLLAVDSGLLVLMIVDGHRLRSQRLQVTRSPLSRLSIGRDNIITLEVQSGAWGGDMQIYDNYPATCGGTAMPLRVSLAPRQHQTLSFHVHPTQRGEFAWGDLQVRQRSPWGLAWVDWTITAATTVAVYPDLLGLRALSVRLALQSTGTLRQARRLGVGTEFTELRNYGIGDDPRLIDWKATARHHQPLVRVLEPEREQTLIVLLDQGRLMTSRVGGLSRFDWGLNATLALAMAGLHRGDRVGIGVFHRTLTTWLPPQGGSSRLTRFLEQLTPLQPVLQESDYLGAVTTVVQQQPRRALVVLLTDIVDSTASAELLSALMRLRPRYLPFCVTLRDPQVDRQAHTFTTEVIAAYGRAVALDLLAQRQAAFVQLRQRGTLVLDAPAPQISEALVDEYLRIKAKGRL</sequence>
<dbReference type="STRING" id="1641165.XM38_23800"/>
<dbReference type="PANTHER" id="PTHR33608:SF3">
    <property type="entry name" value="SLR2013 PROTEIN"/>
    <property type="match status" value="1"/>
</dbReference>
<keyword evidence="4" id="KW-1185">Reference proteome</keyword>
<dbReference type="InterPro" id="IPR002881">
    <property type="entry name" value="DUF58"/>
</dbReference>
<feature type="domain" description="DUF58" evidence="2">
    <location>
        <begin position="199"/>
        <end position="372"/>
    </location>
</feature>
<feature type="transmembrane region" description="Helical" evidence="1">
    <location>
        <begin position="7"/>
        <end position="25"/>
    </location>
</feature>
<evidence type="ECO:0000259" key="2">
    <source>
        <dbReference type="Pfam" id="PF01882"/>
    </source>
</evidence>
<dbReference type="EMBL" id="CP021983">
    <property type="protein sequence ID" value="ASC73630.1"/>
    <property type="molecule type" value="Genomic_DNA"/>
</dbReference>
<keyword evidence="1" id="KW-1133">Transmembrane helix</keyword>
<gene>
    <name evidence="3" type="ORF">XM38_046010</name>
</gene>
<dbReference type="Gene3D" id="3.40.50.410">
    <property type="entry name" value="von Willebrand factor, type A domain"/>
    <property type="match status" value="1"/>
</dbReference>
<reference evidence="3 4" key="1">
    <citation type="journal article" date="2016" name="Biochim. Biophys. Acta">
        <title>Characterization of red-shifted phycobilisomes isolated from the chlorophyll f-containing cyanobacterium Halomicronema hongdechloris.</title>
        <authorList>
            <person name="Li Y."/>
            <person name="Lin Y."/>
            <person name="Garvey C.J."/>
            <person name="Birch D."/>
            <person name="Corkery R.W."/>
            <person name="Loughlin P.C."/>
            <person name="Scheer H."/>
            <person name="Willows R.D."/>
            <person name="Chen M."/>
        </authorList>
    </citation>
    <scope>NUCLEOTIDE SEQUENCE [LARGE SCALE GENOMIC DNA]</scope>
    <source>
        <strain evidence="3 4">C2206</strain>
    </source>
</reference>
<evidence type="ECO:0000313" key="4">
    <source>
        <dbReference type="Proteomes" id="UP000191901"/>
    </source>
</evidence>
<keyword evidence="1" id="KW-0472">Membrane</keyword>
<organism evidence="3 4">
    <name type="scientific">Halomicronema hongdechloris C2206</name>
    <dbReference type="NCBI Taxonomy" id="1641165"/>
    <lineage>
        <taxon>Bacteria</taxon>
        <taxon>Bacillati</taxon>
        <taxon>Cyanobacteriota</taxon>
        <taxon>Cyanophyceae</taxon>
        <taxon>Nodosilineales</taxon>
        <taxon>Nodosilineaceae</taxon>
        <taxon>Halomicronema</taxon>
    </lineage>
</organism>
<dbReference type="OrthoDB" id="9778037at2"/>
<accession>A0A1Z3HTJ0</accession>
<feature type="transmembrane region" description="Helical" evidence="1">
    <location>
        <begin position="31"/>
        <end position="51"/>
    </location>
</feature>
<evidence type="ECO:0000313" key="3">
    <source>
        <dbReference type="EMBL" id="ASC73630.1"/>
    </source>
</evidence>
<dbReference type="PANTHER" id="PTHR33608">
    <property type="entry name" value="BLL2464 PROTEIN"/>
    <property type="match status" value="1"/>
</dbReference>
<evidence type="ECO:0000256" key="1">
    <source>
        <dbReference type="SAM" id="Phobius"/>
    </source>
</evidence>
<dbReference type="SUPFAM" id="SSF53300">
    <property type="entry name" value="vWA-like"/>
    <property type="match status" value="1"/>
</dbReference>
<dbReference type="Proteomes" id="UP000191901">
    <property type="component" value="Chromosome"/>
</dbReference>
<proteinExistence type="predicted"/>
<dbReference type="RefSeq" id="WP_080813356.1">
    <property type="nucleotide sequence ID" value="NZ_CP021983.2"/>
</dbReference>
<protein>
    <recommendedName>
        <fullName evidence="2">DUF58 domain-containing protein</fullName>
    </recommendedName>
</protein>
<keyword evidence="1" id="KW-0812">Transmembrane</keyword>
<dbReference type="AlphaFoldDB" id="A0A1Z3HTJ0"/>
<name>A0A1Z3HTJ0_9CYAN</name>